<protein>
    <submittedName>
        <fullName evidence="1">DUF2332 family protein</fullName>
    </submittedName>
</protein>
<comment type="caution">
    <text evidence="1">The sequence shown here is derived from an EMBL/GenBank/DDBJ whole genome shotgun (WGS) entry which is preliminary data.</text>
</comment>
<sequence>MDTSLGYRTSADVEAKGNSATYEQWCTDIADDPDVIALIERLPEPRRQPNLVLGASRHLGAPDGSYASDIVNRRPPNDRRGFHSAVLNYLSPEARASFVATVQSLPCRWIANEGVGVLPEITAKLPTAPEQLPGKFVVSLDGEPKALAGSHGQSLDWAA</sequence>
<keyword evidence="2" id="KW-1185">Reference proteome</keyword>
<dbReference type="Pfam" id="PF10094">
    <property type="entry name" value="DUF2332"/>
    <property type="match status" value="1"/>
</dbReference>
<dbReference type="InterPro" id="IPR011200">
    <property type="entry name" value="UCP012608"/>
</dbReference>
<dbReference type="EMBL" id="JAWLKA010000050">
    <property type="protein sequence ID" value="MDV6286903.1"/>
    <property type="molecule type" value="Genomic_DNA"/>
</dbReference>
<evidence type="ECO:0000313" key="1">
    <source>
        <dbReference type="EMBL" id="MDV6286903.1"/>
    </source>
</evidence>
<organism evidence="1 2">
    <name type="scientific">Rhodococcus jostii</name>
    <dbReference type="NCBI Taxonomy" id="132919"/>
    <lineage>
        <taxon>Bacteria</taxon>
        <taxon>Bacillati</taxon>
        <taxon>Actinomycetota</taxon>
        <taxon>Actinomycetes</taxon>
        <taxon>Mycobacteriales</taxon>
        <taxon>Nocardiaceae</taxon>
        <taxon>Rhodococcus</taxon>
    </lineage>
</organism>
<gene>
    <name evidence="1" type="ORF">R3Q59_41235</name>
</gene>
<dbReference type="RefSeq" id="WP_317571852.1">
    <property type="nucleotide sequence ID" value="NZ_JAWLKA010000050.1"/>
</dbReference>
<dbReference type="Proteomes" id="UP001185737">
    <property type="component" value="Unassembled WGS sequence"/>
</dbReference>
<reference evidence="1 2" key="1">
    <citation type="submission" date="2023-10" db="EMBL/GenBank/DDBJ databases">
        <title>Development of a sustainable strategy for remediation of hydrocarbon-contaminated territories based on the waste exchange concept.</title>
        <authorList>
            <person name="Krivoruchko A."/>
        </authorList>
    </citation>
    <scope>NUCLEOTIDE SEQUENCE [LARGE SCALE GENOMIC DNA]</scope>
    <source>
        <strain evidence="1 2">IEGM 60</strain>
    </source>
</reference>
<name>A0ABU4CTJ8_RHOJO</name>
<proteinExistence type="predicted"/>
<accession>A0ABU4CTJ8</accession>
<evidence type="ECO:0000313" key="2">
    <source>
        <dbReference type="Proteomes" id="UP001185737"/>
    </source>
</evidence>